<feature type="compositionally biased region" description="Polar residues" evidence="1">
    <location>
        <begin position="242"/>
        <end position="251"/>
    </location>
</feature>
<keyword evidence="5" id="KW-1185">Reference proteome</keyword>
<comment type="caution">
    <text evidence="4">The sequence shown here is derived from an EMBL/GenBank/DDBJ whole genome shotgun (WGS) entry which is preliminary data.</text>
</comment>
<organism evidence="4 5">
    <name type="scientific">Dentiradicibacter hellwigii</name>
    <dbReference type="NCBI Taxonomy" id="3149053"/>
    <lineage>
        <taxon>Bacteria</taxon>
        <taxon>Pseudomonadati</taxon>
        <taxon>Pseudomonadota</taxon>
        <taxon>Betaproteobacteria</taxon>
        <taxon>Rhodocyclales</taxon>
        <taxon>Rhodocyclaceae</taxon>
        <taxon>Dentiradicibacter</taxon>
    </lineage>
</organism>
<gene>
    <name evidence="4" type="ORF">ABCS64_01210</name>
</gene>
<reference evidence="5" key="1">
    <citation type="submission" date="2024-06" db="EMBL/GenBank/DDBJ databases">
        <title>Radixoralia hellwigii gen. nov., sp nov., isolated from a root canal in the human oral cavity.</title>
        <authorList>
            <person name="Bartsch S."/>
            <person name="Wittmer A."/>
            <person name="Schulz A.-K."/>
            <person name="Neumann-Schaal M."/>
            <person name="Wolf J."/>
            <person name="Gronow S."/>
            <person name="Tennert C."/>
            <person name="Haecker G."/>
            <person name="Cieplik F."/>
            <person name="Al-Ahmad A."/>
        </authorList>
    </citation>
    <scope>NUCLEOTIDE SEQUENCE [LARGE SCALE GENOMIC DNA]</scope>
    <source>
        <strain evidence="5">Wk13</strain>
    </source>
</reference>
<dbReference type="Proteomes" id="UP001574673">
    <property type="component" value="Unassembled WGS sequence"/>
</dbReference>
<protein>
    <submittedName>
        <fullName evidence="4">Pitrilysin family protein</fullName>
    </submittedName>
</protein>
<evidence type="ECO:0000259" key="3">
    <source>
        <dbReference type="Pfam" id="PF05193"/>
    </source>
</evidence>
<evidence type="ECO:0000256" key="1">
    <source>
        <dbReference type="SAM" id="MobiDB-lite"/>
    </source>
</evidence>
<feature type="domain" description="Peptidase M16 N-terminal" evidence="2">
    <location>
        <begin position="58"/>
        <end position="188"/>
    </location>
</feature>
<dbReference type="PANTHER" id="PTHR11851:SF224">
    <property type="entry name" value="PROCESSING PROTEASE"/>
    <property type="match status" value="1"/>
</dbReference>
<proteinExistence type="predicted"/>
<dbReference type="Gene3D" id="3.30.830.10">
    <property type="entry name" value="Metalloenzyme, LuxS/M16 peptidase-like"/>
    <property type="match status" value="2"/>
</dbReference>
<feature type="domain" description="Peptidase M16 C-terminal" evidence="3">
    <location>
        <begin position="199"/>
        <end position="375"/>
    </location>
</feature>
<dbReference type="EMBL" id="JBEUWX010000001">
    <property type="protein sequence ID" value="MFA9948955.1"/>
    <property type="molecule type" value="Genomic_DNA"/>
</dbReference>
<dbReference type="InterPro" id="IPR011249">
    <property type="entry name" value="Metalloenz_LuxS/M16"/>
</dbReference>
<dbReference type="Pfam" id="PF05193">
    <property type="entry name" value="Peptidase_M16_C"/>
    <property type="match status" value="1"/>
</dbReference>
<dbReference type="Pfam" id="PF00675">
    <property type="entry name" value="Peptidase_M16"/>
    <property type="match status" value="1"/>
</dbReference>
<dbReference type="InterPro" id="IPR011765">
    <property type="entry name" value="Pept_M16_N"/>
</dbReference>
<dbReference type="SUPFAM" id="SSF63411">
    <property type="entry name" value="LuxS/MPP-like metallohydrolase"/>
    <property type="match status" value="2"/>
</dbReference>
<sequence length="442" mass="47983">MKHSKPFGFPQILGRALLCALLCLNLPLARAGITIQHWTAPSGARVFFVETHALPMLDVQIDFAAGTAYDPPGKAGTAALTQTVIDLGAEGMDETAISNRLADLGAMLSGNIDRERASIGLRTLSAEDKRTPALNVLRAVLSTPQFPEAVFEREQARSVAALKESLTQPDTIANRAFWAALYPDHPYGVSATPESVAAVQRNDLAEYHHQHFTARRAVVSIVGDVTRAQAETLAQHLTEALPTSEQGTTIASPPPPSGKEERIAHPSSAQAHLMLGTQALKRGDPDFFALQVGNYTLGGGGFVSRLMKEVREMRGYAYSVHSYFIPMTHPGPFRINLQTKKTQANEALALTHKVLTDFLRDGPNEAEIKAAKQNLIGSFPLNLDTNRKILDNVAIIGFYGLPLDYLDHYAENIEKVTAADIKAAFARHVDLKRLVTVLVGAE</sequence>
<evidence type="ECO:0000313" key="5">
    <source>
        <dbReference type="Proteomes" id="UP001574673"/>
    </source>
</evidence>
<evidence type="ECO:0000259" key="2">
    <source>
        <dbReference type="Pfam" id="PF00675"/>
    </source>
</evidence>
<evidence type="ECO:0000313" key="4">
    <source>
        <dbReference type="EMBL" id="MFA9948955.1"/>
    </source>
</evidence>
<dbReference type="InterPro" id="IPR050361">
    <property type="entry name" value="MPP/UQCRC_Complex"/>
</dbReference>
<dbReference type="PANTHER" id="PTHR11851">
    <property type="entry name" value="METALLOPROTEASE"/>
    <property type="match status" value="1"/>
</dbReference>
<feature type="region of interest" description="Disordered" evidence="1">
    <location>
        <begin position="242"/>
        <end position="262"/>
    </location>
</feature>
<dbReference type="RefSeq" id="WP_418890119.1">
    <property type="nucleotide sequence ID" value="NZ_JBEUWX010000001.1"/>
</dbReference>
<accession>A0ABV4UB51</accession>
<dbReference type="InterPro" id="IPR007863">
    <property type="entry name" value="Peptidase_M16_C"/>
</dbReference>
<name>A0ABV4UB51_9RHOO</name>